<organism evidence="2 3">
    <name type="scientific">Lawsonibacter faecis</name>
    <dbReference type="NCBI Taxonomy" id="2763052"/>
    <lineage>
        <taxon>Bacteria</taxon>
        <taxon>Bacillati</taxon>
        <taxon>Bacillota</taxon>
        <taxon>Clostridia</taxon>
        <taxon>Eubacteriales</taxon>
        <taxon>Oscillospiraceae</taxon>
        <taxon>Lawsonibacter</taxon>
    </lineage>
</organism>
<name>A0A8J6M710_9FIRM</name>
<dbReference type="RefSeq" id="WP_155146439.1">
    <property type="nucleotide sequence ID" value="NZ_JACOPQ010000002.1"/>
</dbReference>
<feature type="transmembrane region" description="Helical" evidence="1">
    <location>
        <begin position="174"/>
        <end position="196"/>
    </location>
</feature>
<dbReference type="Proteomes" id="UP000607645">
    <property type="component" value="Unassembled WGS sequence"/>
</dbReference>
<dbReference type="Pfam" id="PF01944">
    <property type="entry name" value="SpoIIM"/>
    <property type="match status" value="1"/>
</dbReference>
<dbReference type="PROSITE" id="PS51257">
    <property type="entry name" value="PROKAR_LIPOPROTEIN"/>
    <property type="match status" value="1"/>
</dbReference>
<protein>
    <recommendedName>
        <fullName evidence="4">Stage II sporulation protein M</fullName>
    </recommendedName>
</protein>
<dbReference type="AlphaFoldDB" id="A0A8J6M710"/>
<keyword evidence="3" id="KW-1185">Reference proteome</keyword>
<evidence type="ECO:0000313" key="3">
    <source>
        <dbReference type="Proteomes" id="UP000607645"/>
    </source>
</evidence>
<proteinExistence type="predicted"/>
<sequence>MRRTVAGIWDVPLEGVTPALAVTAVCFFLGGVAGCVLAANVGGGGNDSLTAYVQGFLDAARAGETSSPALLPLLWEVLRWPLFTVVLGFTALGLIGIPILFSVRGFLLSFAISSFVRSFSGAGALLAFLVFGVSGLAAVPALFVLGVQGLVAARSLAGRVLGEGRRSSPFGRAYFLRCGVCAGAFCVCILLEYLAVPALVAGMAGLLPA</sequence>
<keyword evidence="1" id="KW-0812">Transmembrane</keyword>
<evidence type="ECO:0000313" key="2">
    <source>
        <dbReference type="EMBL" id="MBC5735857.1"/>
    </source>
</evidence>
<feature type="transmembrane region" description="Helical" evidence="1">
    <location>
        <begin position="80"/>
        <end position="103"/>
    </location>
</feature>
<accession>A0A8J6M710</accession>
<feature type="transmembrane region" description="Helical" evidence="1">
    <location>
        <begin position="142"/>
        <end position="162"/>
    </location>
</feature>
<gene>
    <name evidence="2" type="ORF">H8S62_02370</name>
</gene>
<keyword evidence="1" id="KW-1133">Transmembrane helix</keyword>
<evidence type="ECO:0008006" key="4">
    <source>
        <dbReference type="Google" id="ProtNLM"/>
    </source>
</evidence>
<keyword evidence="1" id="KW-0472">Membrane</keyword>
<dbReference type="EMBL" id="JACOPQ010000002">
    <property type="protein sequence ID" value="MBC5735857.1"/>
    <property type="molecule type" value="Genomic_DNA"/>
</dbReference>
<evidence type="ECO:0000256" key="1">
    <source>
        <dbReference type="SAM" id="Phobius"/>
    </source>
</evidence>
<dbReference type="InterPro" id="IPR002798">
    <property type="entry name" value="SpoIIM-like"/>
</dbReference>
<feature type="transmembrane region" description="Helical" evidence="1">
    <location>
        <begin position="115"/>
        <end position="136"/>
    </location>
</feature>
<comment type="caution">
    <text evidence="2">The sequence shown here is derived from an EMBL/GenBank/DDBJ whole genome shotgun (WGS) entry which is preliminary data.</text>
</comment>
<reference evidence="2" key="1">
    <citation type="submission" date="2020-08" db="EMBL/GenBank/DDBJ databases">
        <title>Genome public.</title>
        <authorList>
            <person name="Liu C."/>
            <person name="Sun Q."/>
        </authorList>
    </citation>
    <scope>NUCLEOTIDE SEQUENCE</scope>
    <source>
        <strain evidence="2">NSJ-52</strain>
    </source>
</reference>
<feature type="transmembrane region" description="Helical" evidence="1">
    <location>
        <begin position="20"/>
        <end position="39"/>
    </location>
</feature>